<evidence type="ECO:0000256" key="6">
    <source>
        <dbReference type="ARBA" id="ARBA00022884"/>
    </source>
</evidence>
<keyword evidence="4 9" id="KW-0547">Nucleotide-binding</keyword>
<evidence type="ECO:0000256" key="3">
    <source>
        <dbReference type="ARBA" id="ARBA00022694"/>
    </source>
</evidence>
<keyword evidence="3 9" id="KW-0819">tRNA processing</keyword>
<feature type="binding site" evidence="9">
    <location>
        <begin position="6"/>
        <end position="13"/>
    </location>
    <ligand>
        <name>ATP</name>
        <dbReference type="ChEBI" id="CHEBI:30616"/>
    </ligand>
</feature>
<keyword evidence="1 9" id="KW-0820">tRNA-binding</keyword>
<evidence type="ECO:0000256" key="1">
    <source>
        <dbReference type="ARBA" id="ARBA00022555"/>
    </source>
</evidence>
<dbReference type="GO" id="GO:0005737">
    <property type="term" value="C:cytoplasm"/>
    <property type="evidence" value="ECO:0007669"/>
    <property type="project" value="UniProtKB-SubCell"/>
</dbReference>
<dbReference type="Pfam" id="PF20258">
    <property type="entry name" value="tRNA_Me_trans_C"/>
    <property type="match status" value="1"/>
</dbReference>
<dbReference type="EC" id="2.8.1.13" evidence="9"/>
<dbReference type="Proteomes" id="UP000325255">
    <property type="component" value="Unassembled WGS sequence"/>
</dbReference>
<dbReference type="Gene3D" id="3.40.50.620">
    <property type="entry name" value="HUPs"/>
    <property type="match status" value="1"/>
</dbReference>
<organism evidence="12 13">
    <name type="scientific">Rhodovastum atsumiense</name>
    <dbReference type="NCBI Taxonomy" id="504468"/>
    <lineage>
        <taxon>Bacteria</taxon>
        <taxon>Pseudomonadati</taxon>
        <taxon>Pseudomonadota</taxon>
        <taxon>Alphaproteobacteria</taxon>
        <taxon>Acetobacterales</taxon>
        <taxon>Acetobacteraceae</taxon>
        <taxon>Rhodovastum</taxon>
    </lineage>
</organism>
<keyword evidence="9" id="KW-0963">Cytoplasm</keyword>
<feature type="site" description="Interaction with tRNA" evidence="9">
    <location>
        <position position="125"/>
    </location>
</feature>
<comment type="caution">
    <text evidence="12">The sequence shown here is derived from an EMBL/GenBank/DDBJ whole genome shotgun (WGS) entry which is preliminary data.</text>
</comment>
<evidence type="ECO:0000256" key="4">
    <source>
        <dbReference type="ARBA" id="ARBA00022741"/>
    </source>
</evidence>
<name>A0A5M6ISX3_9PROT</name>
<evidence type="ECO:0000259" key="10">
    <source>
        <dbReference type="Pfam" id="PF20258"/>
    </source>
</evidence>
<reference evidence="12 13" key="1">
    <citation type="submission" date="2019-09" db="EMBL/GenBank/DDBJ databases">
        <title>Genome sequence of Rhodovastum atsumiense, a diverse member of the Acetobacteraceae family of non-sulfur purple photosynthetic bacteria.</title>
        <authorList>
            <person name="Meyer T."/>
            <person name="Kyndt J."/>
        </authorList>
    </citation>
    <scope>NUCLEOTIDE SEQUENCE [LARGE SCALE GENOMIC DNA]</scope>
    <source>
        <strain evidence="12 13">DSM 21279</strain>
    </source>
</reference>
<keyword evidence="5 9" id="KW-0067">ATP-binding</keyword>
<feature type="active site" description="Nucleophile" evidence="9">
    <location>
        <position position="100"/>
    </location>
</feature>
<comment type="function">
    <text evidence="9">Catalyzes the 2-thiolation of uridine at the wobble position (U34) of tRNA, leading to the formation of s(2)U34.</text>
</comment>
<feature type="region of interest" description="Interaction with tRNA" evidence="9">
    <location>
        <begin position="146"/>
        <end position="148"/>
    </location>
</feature>
<dbReference type="GO" id="GO:0002143">
    <property type="term" value="P:tRNA wobble position uridine thiolation"/>
    <property type="evidence" value="ECO:0007669"/>
    <property type="project" value="TreeGrafter"/>
</dbReference>
<evidence type="ECO:0000313" key="13">
    <source>
        <dbReference type="Proteomes" id="UP000325255"/>
    </source>
</evidence>
<dbReference type="Gene3D" id="2.30.30.280">
    <property type="entry name" value="Adenine nucleotide alpha hydrolases-like domains"/>
    <property type="match status" value="1"/>
</dbReference>
<dbReference type="Pfam" id="PF20259">
    <property type="entry name" value="tRNA_Me_trans_M"/>
    <property type="match status" value="1"/>
</dbReference>
<dbReference type="InterPro" id="IPR046884">
    <property type="entry name" value="MnmA-like_central"/>
</dbReference>
<dbReference type="NCBIfam" id="NF001138">
    <property type="entry name" value="PRK00143.1"/>
    <property type="match status" value="1"/>
</dbReference>
<dbReference type="InterPro" id="IPR004506">
    <property type="entry name" value="MnmA-like"/>
</dbReference>
<keyword evidence="6 9" id="KW-0694">RNA-binding</keyword>
<feature type="active site" description="Cysteine persulfide intermediate" evidence="9">
    <location>
        <position position="197"/>
    </location>
</feature>
<evidence type="ECO:0000259" key="11">
    <source>
        <dbReference type="Pfam" id="PF20259"/>
    </source>
</evidence>
<keyword evidence="2 9" id="KW-0808">Transferase</keyword>
<evidence type="ECO:0000256" key="7">
    <source>
        <dbReference type="ARBA" id="ARBA00023157"/>
    </source>
</evidence>
<feature type="domain" description="tRNA-specific 2-thiouridylase MnmA-like central" evidence="11">
    <location>
        <begin position="216"/>
        <end position="272"/>
    </location>
</feature>
<dbReference type="Gene3D" id="2.40.30.10">
    <property type="entry name" value="Translation factors"/>
    <property type="match status" value="1"/>
</dbReference>
<dbReference type="SUPFAM" id="SSF52402">
    <property type="entry name" value="Adenine nucleotide alpha hydrolases-like"/>
    <property type="match status" value="1"/>
</dbReference>
<dbReference type="InterPro" id="IPR046885">
    <property type="entry name" value="MnmA-like_C"/>
</dbReference>
<dbReference type="PANTHER" id="PTHR11933">
    <property type="entry name" value="TRNA 5-METHYLAMINOMETHYL-2-THIOURIDYLATE -METHYLTRANSFERASE"/>
    <property type="match status" value="1"/>
</dbReference>
<dbReference type="GO" id="GO:0000049">
    <property type="term" value="F:tRNA binding"/>
    <property type="evidence" value="ECO:0007669"/>
    <property type="project" value="UniProtKB-KW"/>
</dbReference>
<dbReference type="OrthoDB" id="9800696at2"/>
<gene>
    <name evidence="9 12" type="primary">mnmA</name>
    <name evidence="12" type="ORF">F1189_17010</name>
</gene>
<feature type="binding site" evidence="9">
    <location>
        <position position="32"/>
    </location>
    <ligand>
        <name>ATP</name>
        <dbReference type="ChEBI" id="CHEBI:30616"/>
    </ligand>
</feature>
<sequence>MRVLVAMSGGVDSSVVAALLSRAGHDVIGVTLQLYDHGAATGRKGACCAGQDIHDARRVADHLGIPHYVIDAEARFRDAVIADFADSYAVGETPVPCVRCNQSVKFGDLVALAADLGAERLATGHYVRRLDGPEGAELHRAVDPARDQSWFLFATTRAQLERSLFPLGEMPDKAAVRAEAGRLGLPVAAKPDSQDICFVPQGSYVDMVARLRPEAVAAGEIVTEAGEVVGQHDGVARYTVGQAKRLGMAAQAGGSRRVVVALDAARRRVVVGAPGAGTRLVRLREVNWLTAPRPLRCAVKLRARDSLHPAEVVPTADGAEVRLDAPVLPAPGQGCVFYTGERVLGGGFIRPIPASSG</sequence>
<evidence type="ECO:0000256" key="9">
    <source>
        <dbReference type="HAMAP-Rule" id="MF_00144"/>
    </source>
</evidence>
<dbReference type="InterPro" id="IPR014729">
    <property type="entry name" value="Rossmann-like_a/b/a_fold"/>
</dbReference>
<dbReference type="EMBL" id="VWPK01000026">
    <property type="protein sequence ID" value="KAA5610937.1"/>
    <property type="molecule type" value="Genomic_DNA"/>
</dbReference>
<dbReference type="NCBIfam" id="TIGR00420">
    <property type="entry name" value="trmU"/>
    <property type="match status" value="1"/>
</dbReference>
<keyword evidence="7 9" id="KW-1015">Disulfide bond</keyword>
<feature type="site" description="Interaction with tRNA" evidence="9">
    <location>
        <position position="333"/>
    </location>
</feature>
<evidence type="ECO:0000313" key="12">
    <source>
        <dbReference type="EMBL" id="KAA5610937.1"/>
    </source>
</evidence>
<dbReference type="GO" id="GO:0103016">
    <property type="term" value="F:tRNA-uridine 2-sulfurtransferase activity"/>
    <property type="evidence" value="ECO:0007669"/>
    <property type="project" value="UniProtKB-EC"/>
</dbReference>
<evidence type="ECO:0000256" key="8">
    <source>
        <dbReference type="ARBA" id="ARBA00051542"/>
    </source>
</evidence>
<dbReference type="PANTHER" id="PTHR11933:SF5">
    <property type="entry name" value="MITOCHONDRIAL TRNA-SPECIFIC 2-THIOURIDYLASE 1"/>
    <property type="match status" value="1"/>
</dbReference>
<dbReference type="AlphaFoldDB" id="A0A5M6ISX3"/>
<dbReference type="InterPro" id="IPR023382">
    <property type="entry name" value="MnmA-like_central_sf"/>
</dbReference>
<dbReference type="Pfam" id="PF03054">
    <property type="entry name" value="tRNA_Me_trans"/>
    <property type="match status" value="1"/>
</dbReference>
<evidence type="ECO:0000256" key="2">
    <source>
        <dbReference type="ARBA" id="ARBA00022679"/>
    </source>
</evidence>
<accession>A0A5M6ISX3</accession>
<protein>
    <recommendedName>
        <fullName evidence="9">tRNA-specific 2-thiouridylase MnmA</fullName>
        <ecNumber evidence="9">2.8.1.13</ecNumber>
    </recommendedName>
</protein>
<dbReference type="HAMAP" id="MF_00144">
    <property type="entry name" value="tRNA_thiouridyl_MnmA"/>
    <property type="match status" value="1"/>
</dbReference>
<comment type="similarity">
    <text evidence="9">Belongs to the MnmA/TRMU family.</text>
</comment>
<comment type="caution">
    <text evidence="9">Lacks conserved residue(s) required for the propagation of feature annotation.</text>
</comment>
<proteinExistence type="inferred from homology"/>
<feature type="domain" description="tRNA-specific 2-thiouridylase MnmA-like C-terminal" evidence="10">
    <location>
        <begin position="281"/>
        <end position="349"/>
    </location>
</feature>
<feature type="binding site" evidence="9">
    <location>
        <position position="124"/>
    </location>
    <ligand>
        <name>ATP</name>
        <dbReference type="ChEBI" id="CHEBI:30616"/>
    </ligand>
</feature>
<comment type="catalytic activity">
    <reaction evidence="8 9">
        <text>S-sulfanyl-L-cysteinyl-[protein] + uridine(34) in tRNA + AH2 + ATP = 2-thiouridine(34) in tRNA + L-cysteinyl-[protein] + A + AMP + diphosphate + H(+)</text>
        <dbReference type="Rhea" id="RHEA:47032"/>
        <dbReference type="Rhea" id="RHEA-COMP:10131"/>
        <dbReference type="Rhea" id="RHEA-COMP:11726"/>
        <dbReference type="Rhea" id="RHEA-COMP:11727"/>
        <dbReference type="Rhea" id="RHEA-COMP:11728"/>
        <dbReference type="ChEBI" id="CHEBI:13193"/>
        <dbReference type="ChEBI" id="CHEBI:15378"/>
        <dbReference type="ChEBI" id="CHEBI:17499"/>
        <dbReference type="ChEBI" id="CHEBI:29950"/>
        <dbReference type="ChEBI" id="CHEBI:30616"/>
        <dbReference type="ChEBI" id="CHEBI:33019"/>
        <dbReference type="ChEBI" id="CHEBI:61963"/>
        <dbReference type="ChEBI" id="CHEBI:65315"/>
        <dbReference type="ChEBI" id="CHEBI:87170"/>
        <dbReference type="ChEBI" id="CHEBI:456215"/>
        <dbReference type="EC" id="2.8.1.13"/>
    </reaction>
</comment>
<evidence type="ECO:0000256" key="5">
    <source>
        <dbReference type="ARBA" id="ARBA00022840"/>
    </source>
</evidence>
<keyword evidence="13" id="KW-1185">Reference proteome</keyword>
<comment type="subcellular location">
    <subcellularLocation>
        <location evidence="9">Cytoplasm</location>
    </subcellularLocation>
</comment>
<feature type="disulfide bond" description="Alternate" evidence="9">
    <location>
        <begin position="100"/>
        <end position="197"/>
    </location>
</feature>
<dbReference type="RefSeq" id="WP_150042033.1">
    <property type="nucleotide sequence ID" value="NZ_OW485601.1"/>
</dbReference>
<dbReference type="CDD" id="cd01998">
    <property type="entry name" value="MnmA_TRMU-like"/>
    <property type="match status" value="1"/>
</dbReference>
<dbReference type="GO" id="GO:0005524">
    <property type="term" value="F:ATP binding"/>
    <property type="evidence" value="ECO:0007669"/>
    <property type="project" value="UniProtKB-KW"/>
</dbReference>